<keyword evidence="4 8" id="KW-0808">Transferase</keyword>
<dbReference type="EMBL" id="JADLZT010000013">
    <property type="protein sequence ID" value="MBF6026047.1"/>
    <property type="molecule type" value="Genomic_DNA"/>
</dbReference>
<sequence>MAKLYFYYSAMNAGKTTTLLQSAHNYRERGMRVAILTPRLDDRAGAGVVASRIGLRADAIAFERGDDLEGIVRRDIAAHGALHCVLVDEAQFLSKAQVWQLSEVVDAMRIPVLCYGLRTDFRGELFEGSQYLLAWADEMSEIKTICHTGKKATMVVRVDEQGRAVKEGPQVEIGGNDRYISVSRAEYKKVMRGEGEIQPLQPPLPL</sequence>
<evidence type="ECO:0000256" key="9">
    <source>
        <dbReference type="RuleBase" id="RU000544"/>
    </source>
</evidence>
<comment type="subcellular location">
    <subcellularLocation>
        <location evidence="8">Cytoplasm</location>
    </subcellularLocation>
</comment>
<evidence type="ECO:0000256" key="1">
    <source>
        <dbReference type="ARBA" id="ARBA00007587"/>
    </source>
</evidence>
<comment type="caution">
    <text evidence="11">The sequence shown here is derived from an EMBL/GenBank/DDBJ whole genome shotgun (WGS) entry which is preliminary data.</text>
</comment>
<accession>A0ABS0BDL1</accession>
<keyword evidence="5 8" id="KW-0547">Nucleotide-binding</keyword>
<dbReference type="InterPro" id="IPR027417">
    <property type="entry name" value="P-loop_NTPase"/>
</dbReference>
<dbReference type="NCBIfam" id="NF003300">
    <property type="entry name" value="PRK04296.1-5"/>
    <property type="match status" value="1"/>
</dbReference>
<reference evidence="11 12" key="1">
    <citation type="submission" date="2020-11" db="EMBL/GenBank/DDBJ databases">
        <title>Draft Genome Sequence and Secondary Metabolite Biosynthetic Potential of the Lysobacter niastensis Type strain DSM 18481.</title>
        <authorList>
            <person name="Turrini P."/>
            <person name="Artuso I."/>
            <person name="Tescari M."/>
            <person name="Lugli G.A."/>
            <person name="Frangipani E."/>
            <person name="Ventura M."/>
            <person name="Visca P."/>
        </authorList>
    </citation>
    <scope>NUCLEOTIDE SEQUENCE [LARGE SCALE GENOMIC DNA]</scope>
    <source>
        <strain evidence="11 12">DSM 18481</strain>
    </source>
</reference>
<dbReference type="SUPFAM" id="SSF52540">
    <property type="entry name" value="P-loop containing nucleoside triphosphate hydrolases"/>
    <property type="match status" value="1"/>
</dbReference>
<dbReference type="EC" id="2.7.1.21" evidence="2 8"/>
<keyword evidence="12" id="KW-1185">Reference proteome</keyword>
<dbReference type="GO" id="GO:0004797">
    <property type="term" value="F:thymidine kinase activity"/>
    <property type="evidence" value="ECO:0007669"/>
    <property type="project" value="UniProtKB-EC"/>
</dbReference>
<comment type="caution">
    <text evidence="8">Lacks conserved residue(s) required for the propagation of feature annotation.</text>
</comment>
<keyword evidence="8" id="KW-0963">Cytoplasm</keyword>
<proteinExistence type="inferred from homology"/>
<evidence type="ECO:0000256" key="10">
    <source>
        <dbReference type="RuleBase" id="RU004165"/>
    </source>
</evidence>
<comment type="catalytic activity">
    <reaction evidence="8 9">
        <text>thymidine + ATP = dTMP + ADP + H(+)</text>
        <dbReference type="Rhea" id="RHEA:19129"/>
        <dbReference type="ChEBI" id="CHEBI:15378"/>
        <dbReference type="ChEBI" id="CHEBI:17748"/>
        <dbReference type="ChEBI" id="CHEBI:30616"/>
        <dbReference type="ChEBI" id="CHEBI:63528"/>
        <dbReference type="ChEBI" id="CHEBI:456216"/>
        <dbReference type="EC" id="2.7.1.21"/>
    </reaction>
</comment>
<comment type="subunit">
    <text evidence="8">Homotetramer.</text>
</comment>
<gene>
    <name evidence="8" type="primary">tdk</name>
    <name evidence="11" type="ORF">IU514_18610</name>
</gene>
<dbReference type="Pfam" id="PF00265">
    <property type="entry name" value="TK"/>
    <property type="match status" value="1"/>
</dbReference>
<dbReference type="PANTHER" id="PTHR11441:SF0">
    <property type="entry name" value="THYMIDINE KINASE, CYTOSOLIC"/>
    <property type="match status" value="1"/>
</dbReference>
<dbReference type="Proteomes" id="UP001429984">
    <property type="component" value="Unassembled WGS sequence"/>
</dbReference>
<feature type="binding site" evidence="8">
    <location>
        <begin position="9"/>
        <end position="16"/>
    </location>
    <ligand>
        <name>ATP</name>
        <dbReference type="ChEBI" id="CHEBI:30616"/>
    </ligand>
</feature>
<evidence type="ECO:0000256" key="7">
    <source>
        <dbReference type="ARBA" id="ARBA00022840"/>
    </source>
</evidence>
<keyword evidence="6 8" id="KW-0418">Kinase</keyword>
<dbReference type="Gene3D" id="3.40.50.300">
    <property type="entry name" value="P-loop containing nucleotide triphosphate hydrolases"/>
    <property type="match status" value="1"/>
</dbReference>
<dbReference type="HAMAP" id="MF_00124">
    <property type="entry name" value="Thymidine_kinase"/>
    <property type="match status" value="1"/>
</dbReference>
<dbReference type="InterPro" id="IPR001267">
    <property type="entry name" value="Thymidine_kinase"/>
</dbReference>
<organism evidence="11 12">
    <name type="scientific">Lysobacter niastensis</name>
    <dbReference type="NCBI Taxonomy" id="380629"/>
    <lineage>
        <taxon>Bacteria</taxon>
        <taxon>Pseudomonadati</taxon>
        <taxon>Pseudomonadota</taxon>
        <taxon>Gammaproteobacteria</taxon>
        <taxon>Lysobacterales</taxon>
        <taxon>Lysobacteraceae</taxon>
        <taxon>Lysobacter</taxon>
    </lineage>
</organism>
<dbReference type="PIRSF" id="PIRSF035805">
    <property type="entry name" value="TK_cell"/>
    <property type="match status" value="1"/>
</dbReference>
<evidence type="ECO:0000313" key="11">
    <source>
        <dbReference type="EMBL" id="MBF6026047.1"/>
    </source>
</evidence>
<evidence type="ECO:0000256" key="4">
    <source>
        <dbReference type="ARBA" id="ARBA00022679"/>
    </source>
</evidence>
<dbReference type="PANTHER" id="PTHR11441">
    <property type="entry name" value="THYMIDINE KINASE"/>
    <property type="match status" value="1"/>
</dbReference>
<keyword evidence="3 8" id="KW-0237">DNA synthesis</keyword>
<dbReference type="RefSeq" id="WP_194932645.1">
    <property type="nucleotide sequence ID" value="NZ_JADLZT010000013.1"/>
</dbReference>
<name>A0ABS0BDL1_9GAMM</name>
<feature type="active site" description="Proton acceptor" evidence="8">
    <location>
        <position position="89"/>
    </location>
</feature>
<evidence type="ECO:0000256" key="3">
    <source>
        <dbReference type="ARBA" id="ARBA00022634"/>
    </source>
</evidence>
<evidence type="ECO:0000256" key="8">
    <source>
        <dbReference type="HAMAP-Rule" id="MF_00124"/>
    </source>
</evidence>
<evidence type="ECO:0000256" key="6">
    <source>
        <dbReference type="ARBA" id="ARBA00022777"/>
    </source>
</evidence>
<keyword evidence="7 8" id="KW-0067">ATP-binding</keyword>
<protein>
    <recommendedName>
        <fullName evidence="2 8">Thymidine kinase</fullName>
        <ecNumber evidence="2 8">2.7.1.21</ecNumber>
    </recommendedName>
</protein>
<evidence type="ECO:0000256" key="5">
    <source>
        <dbReference type="ARBA" id="ARBA00022741"/>
    </source>
</evidence>
<evidence type="ECO:0000256" key="2">
    <source>
        <dbReference type="ARBA" id="ARBA00012118"/>
    </source>
</evidence>
<feature type="binding site" evidence="8">
    <location>
        <begin position="88"/>
        <end position="91"/>
    </location>
    <ligand>
        <name>ATP</name>
        <dbReference type="ChEBI" id="CHEBI:30616"/>
    </ligand>
</feature>
<dbReference type="SUPFAM" id="SSF57716">
    <property type="entry name" value="Glucocorticoid receptor-like (DNA-binding domain)"/>
    <property type="match status" value="1"/>
</dbReference>
<evidence type="ECO:0000313" key="12">
    <source>
        <dbReference type="Proteomes" id="UP001429984"/>
    </source>
</evidence>
<comment type="similarity">
    <text evidence="1 8 10">Belongs to the thymidine kinase family.</text>
</comment>